<dbReference type="Gene3D" id="3.40.50.1220">
    <property type="entry name" value="TPP-binding domain"/>
    <property type="match status" value="1"/>
</dbReference>
<dbReference type="RefSeq" id="WP_009059935.1">
    <property type="nucleotide sequence ID" value="NZ_JAHXRZ010000003.1"/>
</dbReference>
<dbReference type="SUPFAM" id="SSF52467">
    <property type="entry name" value="DHS-like NAD/FAD-binding domain"/>
    <property type="match status" value="1"/>
</dbReference>
<dbReference type="EMBL" id="OX458932">
    <property type="protein sequence ID" value="CAI9084614.1"/>
    <property type="molecule type" value="Genomic_DNA"/>
</dbReference>
<evidence type="ECO:0000313" key="1">
    <source>
        <dbReference type="EMBL" id="CAI9084614.1"/>
    </source>
</evidence>
<dbReference type="InterPro" id="IPR029035">
    <property type="entry name" value="DHS-like_NAD/FAD-binding_dom"/>
</dbReference>
<dbReference type="Pfam" id="PF13289">
    <property type="entry name" value="SIR2_2"/>
    <property type="match status" value="1"/>
</dbReference>
<organism evidence="1 2">
    <name type="scientific">Candidatus Methylacidiphilum fumarolicum</name>
    <dbReference type="NCBI Taxonomy" id="591154"/>
    <lineage>
        <taxon>Bacteria</taxon>
        <taxon>Pseudomonadati</taxon>
        <taxon>Verrucomicrobiota</taxon>
        <taxon>Methylacidiphilae</taxon>
        <taxon>Methylacidiphilales</taxon>
        <taxon>Methylacidiphilaceae</taxon>
        <taxon>Methylacidiphilum (ex Ratnadevi et al. 2023)</taxon>
    </lineage>
</organism>
<gene>
    <name evidence="1" type="ORF">MFUM_0211</name>
</gene>
<evidence type="ECO:0000313" key="2">
    <source>
        <dbReference type="Proteomes" id="UP001161497"/>
    </source>
</evidence>
<sequence length="587" mass="67697">MIDPIIPLSLLLQANKGAYAILVGSGVSHAAGIPTGWEITCDLIRKVAISKGEQIEGDPGEWYERSYNKPPDYSDLLEELAKTPDERRALLSSYFEPTKEERERGLKLPSRAHRAIAELVHLGYVRVILTTNFDRLLQTALSERGIEPTMIYTNEQVSGFSSLWSVRCLVWKIHGDYRDSRILNTESELKEYPEEINRLLDRILGEFGLIVCGWSAKWDIALRKALERSTNHRFTTFWAYKGALEEEASRLISLRGATQIPISDADSFFEDLLTKVQAVEALGRNHPILAKEEVKLYLAEHRYRIRLHDLISLEIQETKERIVSANFPTNCSFVAGEYCRRRKAYQTMSDSLLSMLLPLAYHDPGQHTKLLIRAIESLGPLSLMSIAYSSEYELLRFYPALRCFYGAGLAALANQRWKNLVALLCHAECTDTTQLKKIPAVGLLNPKRVLEEWNARNTLERESQVKAPGSEFLFKEMQPALLEYVAEENYEEVFDRFEHLLSFKYLDFVNLGRIEENNVPFGRYLRRIDINRTDAVNSEIFKPEEVLPKKVVERFKFTESWDRFYQLWLAHRNLAFREACYPRRSAN</sequence>
<name>A0ABM9IAD5_9BACT</name>
<accession>A0ABM9IAD5</accession>
<reference evidence="1" key="1">
    <citation type="submission" date="2023-03" db="EMBL/GenBank/DDBJ databases">
        <authorList>
            <person name="Cremers G."/>
            <person name="Picone N."/>
        </authorList>
    </citation>
    <scope>NUCLEOTIDE SEQUENCE</scope>
    <source>
        <strain evidence="1">Sample_alias</strain>
    </source>
</reference>
<dbReference type="Proteomes" id="UP001161497">
    <property type="component" value="Chromosome"/>
</dbReference>
<proteinExistence type="predicted"/>
<keyword evidence="2" id="KW-1185">Reference proteome</keyword>
<protein>
    <submittedName>
        <fullName evidence="1">Deacetylase sirtuin-type domain-containing protein</fullName>
    </submittedName>
</protein>